<accession>A0ABD2Z8I5</accession>
<organism evidence="2 3">
    <name type="scientific">Cinchona calisaya</name>
    <dbReference type="NCBI Taxonomy" id="153742"/>
    <lineage>
        <taxon>Eukaryota</taxon>
        <taxon>Viridiplantae</taxon>
        <taxon>Streptophyta</taxon>
        <taxon>Embryophyta</taxon>
        <taxon>Tracheophyta</taxon>
        <taxon>Spermatophyta</taxon>
        <taxon>Magnoliopsida</taxon>
        <taxon>eudicotyledons</taxon>
        <taxon>Gunneridae</taxon>
        <taxon>Pentapetalae</taxon>
        <taxon>asterids</taxon>
        <taxon>lamiids</taxon>
        <taxon>Gentianales</taxon>
        <taxon>Rubiaceae</taxon>
        <taxon>Cinchonoideae</taxon>
        <taxon>Cinchoneae</taxon>
        <taxon>Cinchona</taxon>
    </lineage>
</organism>
<dbReference type="PANTHER" id="PTHR47087:SF1">
    <property type="entry name" value="METHIONINE S-METHYLTRANSFERASE"/>
    <property type="match status" value="1"/>
</dbReference>
<keyword evidence="3" id="KW-1185">Reference proteome</keyword>
<proteinExistence type="predicted"/>
<dbReference type="EMBL" id="JBJUIK010000010">
    <property type="protein sequence ID" value="KAL3515774.1"/>
    <property type="molecule type" value="Genomic_DNA"/>
</dbReference>
<dbReference type="Proteomes" id="UP001630127">
    <property type="component" value="Unassembled WGS sequence"/>
</dbReference>
<comment type="caution">
    <text evidence="2">The sequence shown here is derived from an EMBL/GenBank/DDBJ whole genome shotgun (WGS) entry which is preliminary data.</text>
</comment>
<feature type="compositionally biased region" description="Basic and acidic residues" evidence="1">
    <location>
        <begin position="33"/>
        <end position="44"/>
    </location>
</feature>
<evidence type="ECO:0000256" key="1">
    <source>
        <dbReference type="SAM" id="MobiDB-lite"/>
    </source>
</evidence>
<gene>
    <name evidence="2" type="ORF">ACH5RR_022676</name>
</gene>
<dbReference type="PANTHER" id="PTHR47087">
    <property type="entry name" value="METHIONINE S-METHYLTRANSFERASE"/>
    <property type="match status" value="1"/>
</dbReference>
<feature type="region of interest" description="Disordered" evidence="1">
    <location>
        <begin position="23"/>
        <end position="64"/>
    </location>
</feature>
<reference evidence="2 3" key="1">
    <citation type="submission" date="2024-11" db="EMBL/GenBank/DDBJ databases">
        <title>A near-complete genome assembly of Cinchona calisaya.</title>
        <authorList>
            <person name="Lian D.C."/>
            <person name="Zhao X.W."/>
            <person name="Wei L."/>
        </authorList>
    </citation>
    <scope>NUCLEOTIDE SEQUENCE [LARGE SCALE GENOMIC DNA]</scope>
    <source>
        <tissue evidence="2">Nenye</tissue>
    </source>
</reference>
<evidence type="ECO:0000313" key="2">
    <source>
        <dbReference type="EMBL" id="KAL3515774.1"/>
    </source>
</evidence>
<sequence length="170" mass="18767">MLNHDSSHVRWIDMEVSCERRIADKNPSGGIRGRGDQSEDGHHGEKGHHRKEGERGVGNITAGDGGVDDSLGSIDDIGLHVDILSPDEFRYTVKILLSVFKDRIVLAKRAINELKVGLGLIARVAKEGNYIKPVEFMIINMGGRPGQAICKHLFEHGGLRVTKLWQTKVV</sequence>
<evidence type="ECO:0000313" key="3">
    <source>
        <dbReference type="Proteomes" id="UP001630127"/>
    </source>
</evidence>
<name>A0ABD2Z8I5_9GENT</name>
<dbReference type="AlphaFoldDB" id="A0ABD2Z8I5"/>
<protein>
    <submittedName>
        <fullName evidence="2">Uncharacterized protein</fullName>
    </submittedName>
</protein>